<dbReference type="GO" id="GO:0034599">
    <property type="term" value="P:cellular response to oxidative stress"/>
    <property type="evidence" value="ECO:0007669"/>
    <property type="project" value="InterPro"/>
</dbReference>
<dbReference type="InterPro" id="IPR013740">
    <property type="entry name" value="Redoxin"/>
</dbReference>
<evidence type="ECO:0000256" key="7">
    <source>
        <dbReference type="ARBA" id="ARBA00074156"/>
    </source>
</evidence>
<dbReference type="OrthoDB" id="195498at2759"/>
<dbReference type="FunFam" id="3.40.30.10:FF:000020">
    <property type="entry name" value="Peroxiredoxin"/>
    <property type="match status" value="1"/>
</dbReference>
<keyword evidence="14" id="KW-1185">Reference proteome</keyword>
<reference evidence="13" key="1">
    <citation type="submission" date="2021-03" db="EMBL/GenBank/DDBJ databases">
        <title>Draft genome sequence of rust myrtle Austropuccinia psidii MF-1, a brazilian biotype.</title>
        <authorList>
            <person name="Quecine M.C."/>
            <person name="Pachon D.M.R."/>
            <person name="Bonatelli M.L."/>
            <person name="Correr F.H."/>
            <person name="Franceschini L.M."/>
            <person name="Leite T.F."/>
            <person name="Margarido G.R.A."/>
            <person name="Almeida C.A."/>
            <person name="Ferrarezi J.A."/>
            <person name="Labate C.A."/>
        </authorList>
    </citation>
    <scope>NUCLEOTIDE SEQUENCE</scope>
    <source>
        <strain evidence="13">MF-1</strain>
    </source>
</reference>
<evidence type="ECO:0000256" key="11">
    <source>
        <dbReference type="RuleBase" id="RU366011"/>
    </source>
</evidence>
<dbReference type="Proteomes" id="UP000765509">
    <property type="component" value="Unassembled WGS sequence"/>
</dbReference>
<evidence type="ECO:0000256" key="6">
    <source>
        <dbReference type="ARBA" id="ARBA00063543"/>
    </source>
</evidence>
<dbReference type="PANTHER" id="PTHR10430">
    <property type="entry name" value="PEROXIREDOXIN"/>
    <property type="match status" value="1"/>
</dbReference>
<dbReference type="GO" id="GO:0042744">
    <property type="term" value="P:hydrogen peroxide catabolic process"/>
    <property type="evidence" value="ECO:0007669"/>
    <property type="project" value="TreeGrafter"/>
</dbReference>
<dbReference type="SUPFAM" id="SSF52833">
    <property type="entry name" value="Thioredoxin-like"/>
    <property type="match status" value="1"/>
</dbReference>
<evidence type="ECO:0000256" key="3">
    <source>
        <dbReference type="ARBA" id="ARBA00022862"/>
    </source>
</evidence>
<comment type="caution">
    <text evidence="13">The sequence shown here is derived from an EMBL/GenBank/DDBJ whole genome shotgun (WGS) entry which is preliminary data.</text>
</comment>
<dbReference type="GO" id="GO:0008379">
    <property type="term" value="F:thioredoxin peroxidase activity"/>
    <property type="evidence" value="ECO:0007669"/>
    <property type="project" value="InterPro"/>
</dbReference>
<dbReference type="GO" id="GO:0005777">
    <property type="term" value="C:peroxisome"/>
    <property type="evidence" value="ECO:0007669"/>
    <property type="project" value="TreeGrafter"/>
</dbReference>
<dbReference type="Gene3D" id="3.40.30.10">
    <property type="entry name" value="Glutaredoxin"/>
    <property type="match status" value="1"/>
</dbReference>
<dbReference type="AlphaFoldDB" id="A0A9Q3BDU6"/>
<dbReference type="PANTHER" id="PTHR10430:SF16">
    <property type="entry name" value="PEROXIREDOXIN-5, MITOCHONDRIAL"/>
    <property type="match status" value="1"/>
</dbReference>
<keyword evidence="3 11" id="KW-0049">Antioxidant</keyword>
<sequence length="263" mass="29248">MISALRQSCFLLSKNIKLNPAFLQSSSHQFQNNKSFSTYQYNRFNHSNSLYSNMTLKVGDTIPSGQFTYIPYTPELSSPTVCGNPVGLKTDDWKSKKIILFGVPGAFTKVCSVNHLPPYIEKAPAIKAKGVDKIYCIATNDAFVMSGWGRTYGSNEHVEMLSDWTLKWLDQAGLSVDLTANGLGKRSARFAMIIDDLKVTHISVESQPGGVSHMQNAGNQEIAYAHFKFDGDQLKTLALYRGLQRKALIISLKVFLKAFLMTC</sequence>
<feature type="domain" description="Redoxin" evidence="12">
    <location>
        <begin position="57"/>
        <end position="215"/>
    </location>
</feature>
<evidence type="ECO:0000256" key="9">
    <source>
        <dbReference type="ARBA" id="ARBA00079296"/>
    </source>
</evidence>
<keyword evidence="2 11" id="KW-0575">Peroxidase</keyword>
<evidence type="ECO:0000256" key="8">
    <source>
        <dbReference type="ARBA" id="ARBA00076301"/>
    </source>
</evidence>
<comment type="similarity">
    <text evidence="1 11">Belongs to the peroxiredoxin family. Prx5 subfamily.</text>
</comment>
<dbReference type="Pfam" id="PF08534">
    <property type="entry name" value="Redoxin"/>
    <property type="match status" value="1"/>
</dbReference>
<comment type="function">
    <text evidence="11">Thiol-specific peroxidase that catalyzes the reduction of hydrogen peroxide and organic hydroperoxides to water and alcohols, respectively. Plays a role in cell protection against oxidative stress by detoxifying peroxides.</text>
</comment>
<keyword evidence="5 11" id="KW-0676">Redox-active center</keyword>
<dbReference type="GO" id="GO:0005739">
    <property type="term" value="C:mitochondrion"/>
    <property type="evidence" value="ECO:0007669"/>
    <property type="project" value="TreeGrafter"/>
</dbReference>
<evidence type="ECO:0000256" key="5">
    <source>
        <dbReference type="ARBA" id="ARBA00023284"/>
    </source>
</evidence>
<dbReference type="EMBL" id="AVOT02000544">
    <property type="protein sequence ID" value="MBW0463413.1"/>
    <property type="molecule type" value="Genomic_DNA"/>
</dbReference>
<dbReference type="CDD" id="cd03013">
    <property type="entry name" value="PRX5_like"/>
    <property type="match status" value="1"/>
</dbReference>
<name>A0A9Q3BDU6_9BASI</name>
<protein>
    <recommendedName>
        <fullName evidence="7">Putative peroxiredoxin</fullName>
    </recommendedName>
    <alternativeName>
        <fullName evidence="8">Thioredoxin reductase</fullName>
    </alternativeName>
    <alternativeName>
        <fullName evidence="9">Thioredoxin-dependent peroxiredoxin</fullName>
    </alternativeName>
</protein>
<evidence type="ECO:0000256" key="4">
    <source>
        <dbReference type="ARBA" id="ARBA00023002"/>
    </source>
</evidence>
<dbReference type="GO" id="GO:0045454">
    <property type="term" value="P:cell redox homeostasis"/>
    <property type="evidence" value="ECO:0007669"/>
    <property type="project" value="TreeGrafter"/>
</dbReference>
<evidence type="ECO:0000256" key="1">
    <source>
        <dbReference type="ARBA" id="ARBA00010505"/>
    </source>
</evidence>
<gene>
    <name evidence="13" type="ORF">O181_003128</name>
</gene>
<proteinExistence type="inferred from homology"/>
<dbReference type="InterPro" id="IPR036249">
    <property type="entry name" value="Thioredoxin-like_sf"/>
</dbReference>
<comment type="subunit">
    <text evidence="6">Homodimer; disulfide-linked, upon oxidation.</text>
</comment>
<keyword evidence="4 11" id="KW-0560">Oxidoreductase</keyword>
<evidence type="ECO:0000313" key="14">
    <source>
        <dbReference type="Proteomes" id="UP000765509"/>
    </source>
</evidence>
<evidence type="ECO:0000256" key="10">
    <source>
        <dbReference type="PIRSR" id="PIRSR637944-1"/>
    </source>
</evidence>
<dbReference type="InterPro" id="IPR037944">
    <property type="entry name" value="PRX5-like"/>
</dbReference>
<feature type="active site" description="Cysteine sulfenic acid (-SOH) intermediate" evidence="10">
    <location>
        <position position="111"/>
    </location>
</feature>
<accession>A0A9Q3BDU6</accession>
<organism evidence="13 14">
    <name type="scientific">Austropuccinia psidii MF-1</name>
    <dbReference type="NCBI Taxonomy" id="1389203"/>
    <lineage>
        <taxon>Eukaryota</taxon>
        <taxon>Fungi</taxon>
        <taxon>Dikarya</taxon>
        <taxon>Basidiomycota</taxon>
        <taxon>Pucciniomycotina</taxon>
        <taxon>Pucciniomycetes</taxon>
        <taxon>Pucciniales</taxon>
        <taxon>Sphaerophragmiaceae</taxon>
        <taxon>Austropuccinia</taxon>
    </lineage>
</organism>
<evidence type="ECO:0000313" key="13">
    <source>
        <dbReference type="EMBL" id="MBW0463413.1"/>
    </source>
</evidence>
<evidence type="ECO:0000256" key="2">
    <source>
        <dbReference type="ARBA" id="ARBA00022559"/>
    </source>
</evidence>
<evidence type="ECO:0000259" key="12">
    <source>
        <dbReference type="Pfam" id="PF08534"/>
    </source>
</evidence>